<dbReference type="Gramene" id="Psat05G0670700-T1">
    <property type="protein sequence ID" value="KAI5411737.1"/>
    <property type="gene ID" value="KIW84_056707"/>
</dbReference>
<dbReference type="InterPro" id="IPR044824">
    <property type="entry name" value="MAIN-like"/>
</dbReference>
<keyword evidence="1" id="KW-1133">Transmembrane helix</keyword>
<proteinExistence type="predicted"/>
<dbReference type="Proteomes" id="UP001058974">
    <property type="component" value="Chromosome 5"/>
</dbReference>
<comment type="caution">
    <text evidence="2">The sequence shown here is derived from an EMBL/GenBank/DDBJ whole genome shotgun (WGS) entry which is preliminary data.</text>
</comment>
<name>A0A9D4X1P0_PEA</name>
<protein>
    <recommendedName>
        <fullName evidence="4">Aminotransferase-like plant mobile domain-containing protein</fullName>
    </recommendedName>
</protein>
<feature type="transmembrane region" description="Helical" evidence="1">
    <location>
        <begin position="136"/>
        <end position="153"/>
    </location>
</feature>
<evidence type="ECO:0000256" key="1">
    <source>
        <dbReference type="SAM" id="Phobius"/>
    </source>
</evidence>
<dbReference type="EMBL" id="JAMSHJ010000005">
    <property type="protein sequence ID" value="KAI5411737.1"/>
    <property type="molecule type" value="Genomic_DNA"/>
</dbReference>
<dbReference type="GO" id="GO:0010073">
    <property type="term" value="P:meristem maintenance"/>
    <property type="evidence" value="ECO:0007669"/>
    <property type="project" value="InterPro"/>
</dbReference>
<dbReference type="PANTHER" id="PTHR46033:SF8">
    <property type="entry name" value="PROTEIN MAINTENANCE OF MERISTEMS-LIKE"/>
    <property type="match status" value="1"/>
</dbReference>
<evidence type="ECO:0000313" key="3">
    <source>
        <dbReference type="Proteomes" id="UP001058974"/>
    </source>
</evidence>
<dbReference type="AlphaFoldDB" id="A0A9D4X1P0"/>
<keyword evidence="1" id="KW-0472">Membrane</keyword>
<feature type="transmembrane region" description="Helical" evidence="1">
    <location>
        <begin position="176"/>
        <end position="198"/>
    </location>
</feature>
<evidence type="ECO:0000313" key="2">
    <source>
        <dbReference type="EMBL" id="KAI5411737.1"/>
    </source>
</evidence>
<gene>
    <name evidence="2" type="ORF">KIW84_056707</name>
</gene>
<accession>A0A9D4X1P0</accession>
<dbReference type="OrthoDB" id="1417722at2759"/>
<reference evidence="2 3" key="1">
    <citation type="journal article" date="2022" name="Nat. Genet.">
        <title>Improved pea reference genome and pan-genome highlight genomic features and evolutionary characteristics.</title>
        <authorList>
            <person name="Yang T."/>
            <person name="Liu R."/>
            <person name="Luo Y."/>
            <person name="Hu S."/>
            <person name="Wang D."/>
            <person name="Wang C."/>
            <person name="Pandey M.K."/>
            <person name="Ge S."/>
            <person name="Xu Q."/>
            <person name="Li N."/>
            <person name="Li G."/>
            <person name="Huang Y."/>
            <person name="Saxena R.K."/>
            <person name="Ji Y."/>
            <person name="Li M."/>
            <person name="Yan X."/>
            <person name="He Y."/>
            <person name="Liu Y."/>
            <person name="Wang X."/>
            <person name="Xiang C."/>
            <person name="Varshney R.K."/>
            <person name="Ding H."/>
            <person name="Gao S."/>
            <person name="Zong X."/>
        </authorList>
    </citation>
    <scope>NUCLEOTIDE SEQUENCE [LARGE SCALE GENOMIC DNA]</scope>
    <source>
        <strain evidence="2 3">cv. Zhongwan 6</strain>
    </source>
</reference>
<sequence length="319" mass="36812">MTSSKNGDKTEVRMRHSCIPVNLSSINEKLTKTQRAHIECTPFKWAMDISNNFLISGGLLWELVSKGDVRSRGFRVRDRIVPFTPVHVSFALGLSIVGKSLVVEEDQQCETLDLFKGADITINNIHKQLRYHKKKLVNFVRLYILLAFAEFYFPKTGNKVFTRFVKQLDDLDSLDAHTWGIVVYNFVVSSLCESSVVLKEGKHKAQRHLNGCAVILQIWEFNHLSLGKAPAVSKFSFPRVLNWPIIDRMVAIEEELKYDIVNAALFEQGQPFMDVIDYHRLEAENKDFKERITILNYEVRMMKEARVNTPFEEEVIQDD</sequence>
<keyword evidence="3" id="KW-1185">Reference proteome</keyword>
<dbReference type="PANTHER" id="PTHR46033">
    <property type="entry name" value="PROTEIN MAIN-LIKE 2"/>
    <property type="match status" value="1"/>
</dbReference>
<keyword evidence="1" id="KW-0812">Transmembrane</keyword>
<evidence type="ECO:0008006" key="4">
    <source>
        <dbReference type="Google" id="ProtNLM"/>
    </source>
</evidence>
<organism evidence="2 3">
    <name type="scientific">Pisum sativum</name>
    <name type="common">Garden pea</name>
    <name type="synonym">Lathyrus oleraceus</name>
    <dbReference type="NCBI Taxonomy" id="3888"/>
    <lineage>
        <taxon>Eukaryota</taxon>
        <taxon>Viridiplantae</taxon>
        <taxon>Streptophyta</taxon>
        <taxon>Embryophyta</taxon>
        <taxon>Tracheophyta</taxon>
        <taxon>Spermatophyta</taxon>
        <taxon>Magnoliopsida</taxon>
        <taxon>eudicotyledons</taxon>
        <taxon>Gunneridae</taxon>
        <taxon>Pentapetalae</taxon>
        <taxon>rosids</taxon>
        <taxon>fabids</taxon>
        <taxon>Fabales</taxon>
        <taxon>Fabaceae</taxon>
        <taxon>Papilionoideae</taxon>
        <taxon>50 kb inversion clade</taxon>
        <taxon>NPAAA clade</taxon>
        <taxon>Hologalegina</taxon>
        <taxon>IRL clade</taxon>
        <taxon>Fabeae</taxon>
        <taxon>Lathyrus</taxon>
    </lineage>
</organism>